<evidence type="ECO:0000259" key="1">
    <source>
        <dbReference type="Pfam" id="PF02627"/>
    </source>
</evidence>
<dbReference type="InterPro" id="IPR003779">
    <property type="entry name" value="CMD-like"/>
</dbReference>
<reference evidence="2 3" key="1">
    <citation type="submission" date="2019-03" db="EMBL/GenBank/DDBJ databases">
        <title>Draft Genome Sequence of Duganella callidus sp. nov., a Novel Duganella Species Isolated from Cultivated Soil.</title>
        <authorList>
            <person name="Raths R."/>
            <person name="Peta V."/>
            <person name="Bucking H."/>
        </authorList>
    </citation>
    <scope>NUCLEOTIDE SEQUENCE [LARGE SCALE GENOMIC DNA]</scope>
    <source>
        <strain evidence="2 3">DN04</strain>
    </source>
</reference>
<dbReference type="OrthoDB" id="9802489at2"/>
<feature type="domain" description="Carboxymuconolactone decarboxylase-like" evidence="1">
    <location>
        <begin position="11"/>
        <end position="92"/>
    </location>
</feature>
<dbReference type="PANTHER" id="PTHR33570">
    <property type="entry name" value="4-CARBOXYMUCONOLACTONE DECARBOXYLASE FAMILY PROTEIN"/>
    <property type="match status" value="1"/>
</dbReference>
<organism evidence="2 3">
    <name type="scientific">Duganella callida</name>
    <dbReference type="NCBI Taxonomy" id="2561932"/>
    <lineage>
        <taxon>Bacteria</taxon>
        <taxon>Pseudomonadati</taxon>
        <taxon>Pseudomonadota</taxon>
        <taxon>Betaproteobacteria</taxon>
        <taxon>Burkholderiales</taxon>
        <taxon>Oxalobacteraceae</taxon>
        <taxon>Telluria group</taxon>
        <taxon>Duganella</taxon>
    </lineage>
</organism>
<sequence>MMSSNAPSTALERYTAQVLLGDVWQRPLLSMRDRAIVTMAVLIARNQSTQLPPYLERALDHGVRPSEISGLIAHLAFYSGWANALAAEDVARPIFARRGIDAGEPAPAALLPLDESAEQRRHAIVERKFGAVAPGLVQLTSDVIFRDLWRQPALSVRDRCLVTIGSVIATAQTAQLAFYLNRAMDNGVSRAELSEVMTQVAFYSGWSSVYTALAVMKEVFEGRPD</sequence>
<dbReference type="EMBL" id="SPVG01000007">
    <property type="protein sequence ID" value="TFW31240.1"/>
    <property type="molecule type" value="Genomic_DNA"/>
</dbReference>
<dbReference type="Gene3D" id="1.20.1290.10">
    <property type="entry name" value="AhpD-like"/>
    <property type="match status" value="1"/>
</dbReference>
<evidence type="ECO:0000313" key="2">
    <source>
        <dbReference type="EMBL" id="TFW31240.1"/>
    </source>
</evidence>
<comment type="caution">
    <text evidence="2">The sequence shown here is derived from an EMBL/GenBank/DDBJ whole genome shotgun (WGS) entry which is preliminary data.</text>
</comment>
<feature type="domain" description="Carboxymuconolactone decarboxylase-like" evidence="1">
    <location>
        <begin position="135"/>
        <end position="218"/>
    </location>
</feature>
<dbReference type="PANTHER" id="PTHR33570:SF9">
    <property type="entry name" value="BLL4600 PROTEIN"/>
    <property type="match status" value="1"/>
</dbReference>
<dbReference type="Pfam" id="PF02627">
    <property type="entry name" value="CMD"/>
    <property type="match status" value="2"/>
</dbReference>
<dbReference type="AlphaFoldDB" id="A0A4Y9T103"/>
<proteinExistence type="predicted"/>
<evidence type="ECO:0000313" key="3">
    <source>
        <dbReference type="Proteomes" id="UP000297729"/>
    </source>
</evidence>
<name>A0A4Y9T103_9BURK</name>
<gene>
    <name evidence="2" type="ORF">E4L98_00655</name>
</gene>
<dbReference type="InterPro" id="IPR029032">
    <property type="entry name" value="AhpD-like"/>
</dbReference>
<dbReference type="RefSeq" id="WP_135199636.1">
    <property type="nucleotide sequence ID" value="NZ_SPVG01000007.1"/>
</dbReference>
<accession>A0A4Y9T103</accession>
<dbReference type="Proteomes" id="UP000297729">
    <property type="component" value="Unassembled WGS sequence"/>
</dbReference>
<keyword evidence="3" id="KW-1185">Reference proteome</keyword>
<dbReference type="SUPFAM" id="SSF69118">
    <property type="entry name" value="AhpD-like"/>
    <property type="match status" value="2"/>
</dbReference>
<dbReference type="InterPro" id="IPR052512">
    <property type="entry name" value="4CMD/NDH-1_regulator"/>
</dbReference>
<dbReference type="GO" id="GO:0051920">
    <property type="term" value="F:peroxiredoxin activity"/>
    <property type="evidence" value="ECO:0007669"/>
    <property type="project" value="InterPro"/>
</dbReference>
<protein>
    <submittedName>
        <fullName evidence="2">4-carboxymuconolactone decarboxylase</fullName>
    </submittedName>
</protein>